<dbReference type="AlphaFoldDB" id="A0A553QT64"/>
<gene>
    <name evidence="2" type="ORF">DNTS_020805</name>
</gene>
<evidence type="ECO:0000256" key="1">
    <source>
        <dbReference type="SAM" id="MobiDB-lite"/>
    </source>
</evidence>
<dbReference type="Gene3D" id="3.10.20.90">
    <property type="entry name" value="Phosphatidylinositol 3-kinase Catalytic Subunit, Chain A, domain 1"/>
    <property type="match status" value="1"/>
</dbReference>
<dbReference type="SUPFAM" id="SSF54236">
    <property type="entry name" value="Ubiquitin-like"/>
    <property type="match status" value="1"/>
</dbReference>
<accession>A0A553QT64</accession>
<dbReference type="GO" id="GO:0030424">
    <property type="term" value="C:axon"/>
    <property type="evidence" value="ECO:0007669"/>
    <property type="project" value="TreeGrafter"/>
</dbReference>
<dbReference type="CDD" id="cd17068">
    <property type="entry name" value="RBD_PLEKHG5"/>
    <property type="match status" value="1"/>
</dbReference>
<reference evidence="2 3" key="1">
    <citation type="journal article" date="2019" name="Sci. Data">
        <title>Hybrid genome assembly and annotation of Danionella translucida.</title>
        <authorList>
            <person name="Kadobianskyi M."/>
            <person name="Schulze L."/>
            <person name="Schuelke M."/>
            <person name="Judkewitz B."/>
        </authorList>
    </citation>
    <scope>NUCLEOTIDE SEQUENCE [LARGE SCALE GENOMIC DNA]</scope>
    <source>
        <strain evidence="2 3">Bolton</strain>
    </source>
</reference>
<comment type="caution">
    <text evidence="2">The sequence shown here is derived from an EMBL/GenBank/DDBJ whole genome shotgun (WGS) entry which is preliminary data.</text>
</comment>
<dbReference type="InterPro" id="IPR029071">
    <property type="entry name" value="Ubiquitin-like_domsf"/>
</dbReference>
<dbReference type="PANTHER" id="PTHR13217">
    <property type="entry name" value="PLECKSTRIN HOMOLOGY DOMAIN-CONTAINING FAMILY G MEMBER 7"/>
    <property type="match status" value="1"/>
</dbReference>
<dbReference type="InterPro" id="IPR040181">
    <property type="entry name" value="PKHG5/7"/>
</dbReference>
<feature type="compositionally biased region" description="Low complexity" evidence="1">
    <location>
        <begin position="59"/>
        <end position="71"/>
    </location>
</feature>
<organism evidence="2 3">
    <name type="scientific">Danionella cerebrum</name>
    <dbReference type="NCBI Taxonomy" id="2873325"/>
    <lineage>
        <taxon>Eukaryota</taxon>
        <taxon>Metazoa</taxon>
        <taxon>Chordata</taxon>
        <taxon>Craniata</taxon>
        <taxon>Vertebrata</taxon>
        <taxon>Euteleostomi</taxon>
        <taxon>Actinopterygii</taxon>
        <taxon>Neopterygii</taxon>
        <taxon>Teleostei</taxon>
        <taxon>Ostariophysi</taxon>
        <taxon>Cypriniformes</taxon>
        <taxon>Danionidae</taxon>
        <taxon>Danioninae</taxon>
        <taxon>Danionella</taxon>
    </lineage>
</organism>
<dbReference type="EMBL" id="SRMA01025569">
    <property type="protein sequence ID" value="TRY93107.1"/>
    <property type="molecule type" value="Genomic_DNA"/>
</dbReference>
<evidence type="ECO:0000313" key="2">
    <source>
        <dbReference type="EMBL" id="TRY93107.1"/>
    </source>
</evidence>
<dbReference type="PANTHER" id="PTHR13217:SF12">
    <property type="entry name" value="PLECKSTRIN HOMOLOGY DOMAIN-CONTAINING FAMILY G MEMBER 5 ISOFORM X1-RELATED"/>
    <property type="match status" value="1"/>
</dbReference>
<dbReference type="STRING" id="623744.A0A553QT64"/>
<name>A0A553QT64_9TELE</name>
<dbReference type="Proteomes" id="UP000316079">
    <property type="component" value="Unassembled WGS sequence"/>
</dbReference>
<evidence type="ECO:0000313" key="3">
    <source>
        <dbReference type="Proteomes" id="UP000316079"/>
    </source>
</evidence>
<dbReference type="GO" id="GO:0007266">
    <property type="term" value="P:Rho protein signal transduction"/>
    <property type="evidence" value="ECO:0007669"/>
    <property type="project" value="TreeGrafter"/>
</dbReference>
<dbReference type="GO" id="GO:0043542">
    <property type="term" value="P:endothelial cell migration"/>
    <property type="evidence" value="ECO:0007669"/>
    <property type="project" value="TreeGrafter"/>
</dbReference>
<proteinExistence type="predicted"/>
<feature type="region of interest" description="Disordered" evidence="1">
    <location>
        <begin position="40"/>
        <end position="108"/>
    </location>
</feature>
<sequence>MWKVCHHPDCQELNGKSPLHLCESCDARCHLEEPDSLHFDRHPRFDLQPQGPILSRNVSTRSCPPRTSPPSDLEEDEEGNGERGEQKTGGMKLKAREGKKPRRRHTDDPRKECFSLKFDFNIDIDTEIVPAVKKKTLREVLGPIFERKGIELSRVDLFLDQSNTPLSLHFEAYRFGGHYLKVKARPGDELKVEQSVKDLRSLSLPNMKPSVGGSGSFILAPAGEKPERHEQHGSSCVCGFPVSVCVSESPPDVTELRSWFGLDVCPRGAAGIFST</sequence>
<protein>
    <submittedName>
        <fullName evidence="2">Uncharacterized protein</fullName>
    </submittedName>
</protein>
<keyword evidence="3" id="KW-1185">Reference proteome</keyword>
<dbReference type="GO" id="GO:0005886">
    <property type="term" value="C:plasma membrane"/>
    <property type="evidence" value="ECO:0007669"/>
    <property type="project" value="TreeGrafter"/>
</dbReference>
<dbReference type="OrthoDB" id="660555at2759"/>
<dbReference type="GO" id="GO:0030139">
    <property type="term" value="C:endocytic vesicle"/>
    <property type="evidence" value="ECO:0007669"/>
    <property type="project" value="TreeGrafter"/>
</dbReference>